<dbReference type="RefSeq" id="WP_131850992.1">
    <property type="nucleotide sequence ID" value="NZ_SKFH01000004.1"/>
</dbReference>
<evidence type="ECO:0000313" key="2">
    <source>
        <dbReference type="EMBL" id="TCZ73992.1"/>
    </source>
</evidence>
<gene>
    <name evidence="2" type="ORF">E0486_04750</name>
</gene>
<reference evidence="2 3" key="1">
    <citation type="submission" date="2019-03" db="EMBL/GenBank/DDBJ databases">
        <authorList>
            <person name="Kim M.K.M."/>
        </authorList>
    </citation>
    <scope>NUCLEOTIDE SEQUENCE [LARGE SCALE GENOMIC DNA]</scope>
    <source>
        <strain evidence="2 3">17J68-15</strain>
    </source>
</reference>
<keyword evidence="3" id="KW-1185">Reference proteome</keyword>
<accession>A0A4V2WN38</accession>
<dbReference type="OrthoDB" id="9983903at2"/>
<evidence type="ECO:0000256" key="1">
    <source>
        <dbReference type="SAM" id="MobiDB-lite"/>
    </source>
</evidence>
<feature type="compositionally biased region" description="Basic and acidic residues" evidence="1">
    <location>
        <begin position="47"/>
        <end position="59"/>
    </location>
</feature>
<evidence type="ECO:0000313" key="3">
    <source>
        <dbReference type="Proteomes" id="UP000295164"/>
    </source>
</evidence>
<comment type="caution">
    <text evidence="2">The sequence shown here is derived from an EMBL/GenBank/DDBJ whole genome shotgun (WGS) entry which is preliminary data.</text>
</comment>
<dbReference type="EMBL" id="SKFH01000004">
    <property type="protein sequence ID" value="TCZ73992.1"/>
    <property type="molecule type" value="Genomic_DNA"/>
</dbReference>
<proteinExistence type="predicted"/>
<feature type="compositionally biased region" description="Basic and acidic residues" evidence="1">
    <location>
        <begin position="1"/>
        <end position="10"/>
    </location>
</feature>
<organism evidence="2 3">
    <name type="scientific">Flaviaesturariibacter aridisoli</name>
    <dbReference type="NCBI Taxonomy" id="2545761"/>
    <lineage>
        <taxon>Bacteria</taxon>
        <taxon>Pseudomonadati</taxon>
        <taxon>Bacteroidota</taxon>
        <taxon>Chitinophagia</taxon>
        <taxon>Chitinophagales</taxon>
        <taxon>Chitinophagaceae</taxon>
        <taxon>Flaviaestuariibacter</taxon>
    </lineage>
</organism>
<protein>
    <submittedName>
        <fullName evidence="2">Uncharacterized protein</fullName>
    </submittedName>
</protein>
<dbReference type="AlphaFoldDB" id="A0A4V2WN38"/>
<dbReference type="Proteomes" id="UP000295164">
    <property type="component" value="Unassembled WGS sequence"/>
</dbReference>
<sequence>MQPDPKEKEPAPVSPPPSEQVPNAHAAGDGALERSDVSVERGASAPEDLHAEDQNHIPY</sequence>
<feature type="region of interest" description="Disordered" evidence="1">
    <location>
        <begin position="1"/>
        <end position="59"/>
    </location>
</feature>
<name>A0A4V2WN38_9BACT</name>